<feature type="transmembrane region" description="Helical" evidence="1">
    <location>
        <begin position="21"/>
        <end position="44"/>
    </location>
</feature>
<keyword evidence="1" id="KW-0812">Transmembrane</keyword>
<keyword evidence="1" id="KW-1133">Transmembrane helix</keyword>
<protein>
    <submittedName>
        <fullName evidence="2">Uncharacterized protein</fullName>
    </submittedName>
</protein>
<proteinExistence type="predicted"/>
<sequence length="208" mass="23551">MTNLFQSFKESLPKTRKYQTILLFVSILISSFIAFGVNALIVTYDLKKFSSLGINDLTINFVDIKEICDLRSFKGNVEFVVKNPSSYPVTVQGTTIDLLDPNSKEIIMTFNYSGHFTLEPKKESTVLAQDFIVNMKELSGLFNGRRFNVDFKFNIITGAYWIPISSNKNMKPTLDLGELKSNFFKFQVNKVGFDGDENGANVKTGQMF</sequence>
<gene>
    <name evidence="2" type="ORF">O9G_000919</name>
</gene>
<keyword evidence="1" id="KW-0472">Membrane</keyword>
<name>A0A075ANB8_ROZAC</name>
<keyword evidence="3" id="KW-1185">Reference proteome</keyword>
<evidence type="ECO:0000313" key="2">
    <source>
        <dbReference type="EMBL" id="EPZ31274.1"/>
    </source>
</evidence>
<dbReference type="HOGENOM" id="CLU_1321568_0_0_1"/>
<dbReference type="AlphaFoldDB" id="A0A075ANB8"/>
<dbReference type="EMBL" id="KE561265">
    <property type="protein sequence ID" value="EPZ31274.1"/>
    <property type="molecule type" value="Genomic_DNA"/>
</dbReference>
<dbReference type="Proteomes" id="UP000030755">
    <property type="component" value="Unassembled WGS sequence"/>
</dbReference>
<accession>A0A075ANB8</accession>
<evidence type="ECO:0000256" key="1">
    <source>
        <dbReference type="SAM" id="Phobius"/>
    </source>
</evidence>
<evidence type="ECO:0000313" key="3">
    <source>
        <dbReference type="Proteomes" id="UP000030755"/>
    </source>
</evidence>
<reference evidence="2 3" key="1">
    <citation type="journal article" date="2013" name="Curr. Biol.">
        <title>Shared signatures of parasitism and phylogenomics unite Cryptomycota and microsporidia.</title>
        <authorList>
            <person name="James T.Y."/>
            <person name="Pelin A."/>
            <person name="Bonen L."/>
            <person name="Ahrendt S."/>
            <person name="Sain D."/>
            <person name="Corradi N."/>
            <person name="Stajich J.E."/>
        </authorList>
    </citation>
    <scope>NUCLEOTIDE SEQUENCE [LARGE SCALE GENOMIC DNA]</scope>
    <source>
        <strain evidence="2 3">CSF55</strain>
    </source>
</reference>
<organism evidence="2 3">
    <name type="scientific">Rozella allomycis (strain CSF55)</name>
    <dbReference type="NCBI Taxonomy" id="988480"/>
    <lineage>
        <taxon>Eukaryota</taxon>
        <taxon>Fungi</taxon>
        <taxon>Fungi incertae sedis</taxon>
        <taxon>Cryptomycota</taxon>
        <taxon>Cryptomycota incertae sedis</taxon>
        <taxon>Rozella</taxon>
    </lineage>
</organism>